<dbReference type="EMBL" id="GL376627">
    <property type="status" value="NOT_ANNOTATED_CDS"/>
    <property type="molecule type" value="Genomic_DNA"/>
</dbReference>
<dbReference type="EnsemblProtists" id="PYU1_T013301">
    <property type="protein sequence ID" value="PYU1_T013301"/>
    <property type="gene ID" value="PYU1_G013272"/>
</dbReference>
<keyword evidence="1" id="KW-1133">Transmembrane helix</keyword>
<organism evidence="3 4">
    <name type="scientific">Globisporangium ultimum (strain ATCC 200006 / CBS 805.95 / DAOM BR144)</name>
    <name type="common">Pythium ultimum</name>
    <dbReference type="NCBI Taxonomy" id="431595"/>
    <lineage>
        <taxon>Eukaryota</taxon>
        <taxon>Sar</taxon>
        <taxon>Stramenopiles</taxon>
        <taxon>Oomycota</taxon>
        <taxon>Peronosporomycetes</taxon>
        <taxon>Pythiales</taxon>
        <taxon>Pythiaceae</taxon>
        <taxon>Globisporangium</taxon>
    </lineage>
</organism>
<dbReference type="Gene3D" id="3.80.10.10">
    <property type="entry name" value="Ribonuclease Inhibitor"/>
    <property type="match status" value="1"/>
</dbReference>
<dbReference type="PANTHER" id="PTHR45752:SF187">
    <property type="entry name" value="LEUCINE-RICH REPEAT AND IQ DOMAIN-CONTAINING PROTEIN 4"/>
    <property type="match status" value="1"/>
</dbReference>
<dbReference type="InterPro" id="IPR058256">
    <property type="entry name" value="WLGC"/>
</dbReference>
<feature type="transmembrane region" description="Helical" evidence="1">
    <location>
        <begin position="272"/>
        <end position="290"/>
    </location>
</feature>
<dbReference type="SUPFAM" id="SSF52058">
    <property type="entry name" value="L domain-like"/>
    <property type="match status" value="1"/>
</dbReference>
<keyword evidence="1" id="KW-0472">Membrane</keyword>
<feature type="transmembrane region" description="Helical" evidence="1">
    <location>
        <begin position="121"/>
        <end position="140"/>
    </location>
</feature>
<proteinExistence type="predicted"/>
<dbReference type="Proteomes" id="UP000019132">
    <property type="component" value="Unassembled WGS sequence"/>
</dbReference>
<accession>K3X7V2</accession>
<feature type="transmembrane region" description="Helical" evidence="1">
    <location>
        <begin position="152"/>
        <end position="174"/>
    </location>
</feature>
<reference evidence="3" key="3">
    <citation type="submission" date="2015-02" db="UniProtKB">
        <authorList>
            <consortium name="EnsemblProtists"/>
        </authorList>
    </citation>
    <scope>IDENTIFICATION</scope>
    <source>
        <strain evidence="3">DAOM BR144</strain>
    </source>
</reference>
<dbReference type="OMA" id="TICTEQS"/>
<evidence type="ECO:0000259" key="2">
    <source>
        <dbReference type="Pfam" id="PF26605"/>
    </source>
</evidence>
<keyword evidence="4" id="KW-1185">Reference proteome</keyword>
<feature type="domain" description="WLGC" evidence="2">
    <location>
        <begin position="607"/>
        <end position="675"/>
    </location>
</feature>
<reference evidence="4" key="1">
    <citation type="journal article" date="2010" name="Genome Biol.">
        <title>Genome sequence of the necrotrophic plant pathogen Pythium ultimum reveals original pathogenicity mechanisms and effector repertoire.</title>
        <authorList>
            <person name="Levesque C.A."/>
            <person name="Brouwer H."/>
            <person name="Cano L."/>
            <person name="Hamilton J.P."/>
            <person name="Holt C."/>
            <person name="Huitema E."/>
            <person name="Raffaele S."/>
            <person name="Robideau G.P."/>
            <person name="Thines M."/>
            <person name="Win J."/>
            <person name="Zerillo M.M."/>
            <person name="Beakes G.W."/>
            <person name="Boore J.L."/>
            <person name="Busam D."/>
            <person name="Dumas B."/>
            <person name="Ferriera S."/>
            <person name="Fuerstenberg S.I."/>
            <person name="Gachon C.M."/>
            <person name="Gaulin E."/>
            <person name="Govers F."/>
            <person name="Grenville-Briggs L."/>
            <person name="Horner N."/>
            <person name="Hostetler J."/>
            <person name="Jiang R.H."/>
            <person name="Johnson J."/>
            <person name="Krajaejun T."/>
            <person name="Lin H."/>
            <person name="Meijer H.J."/>
            <person name="Moore B."/>
            <person name="Morris P."/>
            <person name="Phuntmart V."/>
            <person name="Puiu D."/>
            <person name="Shetty J."/>
            <person name="Stajich J.E."/>
            <person name="Tripathy S."/>
            <person name="Wawra S."/>
            <person name="van West P."/>
            <person name="Whitty B.R."/>
            <person name="Coutinho P.M."/>
            <person name="Henrissat B."/>
            <person name="Martin F."/>
            <person name="Thomas P.D."/>
            <person name="Tyler B.M."/>
            <person name="De Vries R.P."/>
            <person name="Kamoun S."/>
            <person name="Yandell M."/>
            <person name="Tisserat N."/>
            <person name="Buell C.R."/>
        </authorList>
    </citation>
    <scope>NUCLEOTIDE SEQUENCE</scope>
    <source>
        <strain evidence="4">DAOM:BR144</strain>
    </source>
</reference>
<dbReference type="AlphaFoldDB" id="K3X7V2"/>
<dbReference type="InterPro" id="IPR050715">
    <property type="entry name" value="LRR-SigEffector_domain"/>
</dbReference>
<feature type="transmembrane region" description="Helical" evidence="1">
    <location>
        <begin position="20"/>
        <end position="41"/>
    </location>
</feature>
<name>K3X7V2_GLOUD</name>
<dbReference type="Pfam" id="PF26605">
    <property type="entry name" value="WLGC"/>
    <property type="match status" value="1"/>
</dbReference>
<dbReference type="VEuPathDB" id="FungiDB:PYU1_G013272"/>
<dbReference type="InterPro" id="IPR032675">
    <property type="entry name" value="LRR_dom_sf"/>
</dbReference>
<sequence>MNTAEFDDGAFWLLIDQKPVLRGLTFSSLGAVVFGYCHVLLKMTLLRNRTFTIRNNVFRIPRVLPAEHQSSLRIMTSWKELTGFEGVYRKFWNTWLKVADFAMQLITLHQILEGGLPVPMAYTYAALVAANSLSCVIVILNPSKLSAFSEVLIDTMFDMMMAIGAPIILLLYSYHHFQFDREMFLINLEMAPLGSFERQARLFANPTEVTLFLRSFNGLRIANALDFCVRLGMNMAFCYRLTRVVEVKIAQSRQKLSKSREIPGDQKRVPRWMAVPFVLFACFLLIYTHMCVALSRGLCEAYPECVAHAHRVTTGSHCPCLAFIDADMAPKTYEVWINPPDATEKLKTVAISGDLRTLQLINRQLLAMPEELQHCTKLHYMYVTFPVKWSYLVLATNTKFVESSSLISTSLEVIPSWVKNFKQLEFLHIAGNPLATNLVSMPADMFSQMPTLTFLHLGSHTLLQELPSFDGLSNLRSMTLAVLTSLKVLPSFESLQNLERLELLVLSNVTYLPRLAPLEKLSYLVVQNFPVCYNGVLGACNASKGVACAEESSAVDEIEDESERILDLFSSTICTEQSGGDFTGVIDNVTSSALTSSTPFQDPTKEDIDICGGILYRQCNITTTSGVTYSAMCYNDHMKAISCTDRPTSIAIRKMQILHHAGLPCHPVEEKWLGCPSV</sequence>
<reference evidence="4" key="2">
    <citation type="submission" date="2010-04" db="EMBL/GenBank/DDBJ databases">
        <authorList>
            <person name="Buell R."/>
            <person name="Hamilton J."/>
            <person name="Hostetler J."/>
        </authorList>
    </citation>
    <scope>NUCLEOTIDE SEQUENCE [LARGE SCALE GENOMIC DNA]</scope>
    <source>
        <strain evidence="4">DAOM:BR144</strain>
    </source>
</reference>
<keyword evidence="1" id="KW-0812">Transmembrane</keyword>
<protein>
    <recommendedName>
        <fullName evidence="2">WLGC domain-containing protein</fullName>
    </recommendedName>
</protein>
<evidence type="ECO:0000256" key="1">
    <source>
        <dbReference type="SAM" id="Phobius"/>
    </source>
</evidence>
<dbReference type="HOGENOM" id="CLU_015143_1_1_1"/>
<evidence type="ECO:0000313" key="4">
    <source>
        <dbReference type="Proteomes" id="UP000019132"/>
    </source>
</evidence>
<dbReference type="InParanoid" id="K3X7V2"/>
<evidence type="ECO:0000313" key="3">
    <source>
        <dbReference type="EnsemblProtists" id="PYU1_T013301"/>
    </source>
</evidence>
<dbReference type="PANTHER" id="PTHR45752">
    <property type="entry name" value="LEUCINE-RICH REPEAT-CONTAINING"/>
    <property type="match status" value="1"/>
</dbReference>